<dbReference type="InterPro" id="IPR018170">
    <property type="entry name" value="Aldo/ket_reductase_CS"/>
</dbReference>
<dbReference type="GO" id="GO:0005829">
    <property type="term" value="C:cytosol"/>
    <property type="evidence" value="ECO:0007669"/>
    <property type="project" value="TreeGrafter"/>
</dbReference>
<dbReference type="InterPro" id="IPR023210">
    <property type="entry name" value="NADP_OxRdtase_dom"/>
</dbReference>
<protein>
    <submittedName>
        <fullName evidence="3">Aldo/keto reductase</fullName>
    </submittedName>
</protein>
<reference evidence="3" key="1">
    <citation type="submission" date="2020-08" db="EMBL/GenBank/DDBJ databases">
        <title>Genome public.</title>
        <authorList>
            <person name="Liu C."/>
            <person name="Sun Q."/>
        </authorList>
    </citation>
    <scope>NUCLEOTIDE SEQUENCE</scope>
    <source>
        <strain evidence="3">NSJ-55</strain>
    </source>
</reference>
<evidence type="ECO:0000256" key="1">
    <source>
        <dbReference type="ARBA" id="ARBA00023002"/>
    </source>
</evidence>
<dbReference type="Pfam" id="PF00248">
    <property type="entry name" value="Aldo_ket_red"/>
    <property type="match status" value="1"/>
</dbReference>
<dbReference type="Proteomes" id="UP000652477">
    <property type="component" value="Unassembled WGS sequence"/>
</dbReference>
<organism evidence="3 4">
    <name type="scientific">Mediterraneibacter hominis</name>
    <dbReference type="NCBI Taxonomy" id="2763054"/>
    <lineage>
        <taxon>Bacteria</taxon>
        <taxon>Bacillati</taxon>
        <taxon>Bacillota</taxon>
        <taxon>Clostridia</taxon>
        <taxon>Lachnospirales</taxon>
        <taxon>Lachnospiraceae</taxon>
        <taxon>Mediterraneibacter</taxon>
    </lineage>
</organism>
<gene>
    <name evidence="3" type="ORF">H8S37_11380</name>
</gene>
<dbReference type="SUPFAM" id="SSF51430">
    <property type="entry name" value="NAD(P)-linked oxidoreductase"/>
    <property type="match status" value="1"/>
</dbReference>
<dbReference type="PANTHER" id="PTHR43364">
    <property type="entry name" value="NADH-SPECIFIC METHYLGLYOXAL REDUCTASE-RELATED"/>
    <property type="match status" value="1"/>
</dbReference>
<sequence length="315" mass="35455">MRFKEFGKTGEKISALTVGTWAIGGAGWGEVNKADCIKAIHAMFDNGVNSIDTAPCYNCGESERIVGEALKGRREQIFLTTKTALYQPDPQSPPIKDGRRETILRLCDESLKNLQTDYIDLLLIHWPDIEHNAPIEETMGAMNELVKAGKVRYLGVSNFSIEQIKEAEKYGVISASEPPYSMVNRSEEELMKWCYNQNIANMTYGSLGAGILTGAIRELPKFDENDMRLTFYDFFKEPKFSKVMKLLKVLDEIAAGHNAPVAQVAVNWNAQKDFVQTALCGVRNEQEANENCRGFEWSLSEEEMLTIDKAIEEYL</sequence>
<dbReference type="PROSITE" id="PS00062">
    <property type="entry name" value="ALDOKETO_REDUCTASE_2"/>
    <property type="match status" value="1"/>
</dbReference>
<keyword evidence="1" id="KW-0560">Oxidoreductase</keyword>
<keyword evidence="4" id="KW-1185">Reference proteome</keyword>
<feature type="domain" description="NADP-dependent oxidoreductase" evidence="2">
    <location>
        <begin position="16"/>
        <end position="311"/>
    </location>
</feature>
<dbReference type="EMBL" id="JACOPF010000002">
    <property type="protein sequence ID" value="MBC5689520.1"/>
    <property type="molecule type" value="Genomic_DNA"/>
</dbReference>
<dbReference type="Gene3D" id="3.20.20.100">
    <property type="entry name" value="NADP-dependent oxidoreductase domain"/>
    <property type="match status" value="1"/>
</dbReference>
<dbReference type="InterPro" id="IPR020471">
    <property type="entry name" value="AKR"/>
</dbReference>
<evidence type="ECO:0000259" key="2">
    <source>
        <dbReference type="Pfam" id="PF00248"/>
    </source>
</evidence>
<evidence type="ECO:0000313" key="4">
    <source>
        <dbReference type="Proteomes" id="UP000652477"/>
    </source>
</evidence>
<dbReference type="PANTHER" id="PTHR43364:SF4">
    <property type="entry name" value="NAD(P)-LINKED OXIDOREDUCTASE SUPERFAMILY PROTEIN"/>
    <property type="match status" value="1"/>
</dbReference>
<dbReference type="InterPro" id="IPR050523">
    <property type="entry name" value="AKR_Detox_Biosynth"/>
</dbReference>
<dbReference type="RefSeq" id="WP_186876187.1">
    <property type="nucleotide sequence ID" value="NZ_JACOPF010000002.1"/>
</dbReference>
<evidence type="ECO:0000313" key="3">
    <source>
        <dbReference type="EMBL" id="MBC5689520.1"/>
    </source>
</evidence>
<dbReference type="CDD" id="cd19084">
    <property type="entry name" value="AKR_AKR11B1-like"/>
    <property type="match status" value="1"/>
</dbReference>
<comment type="caution">
    <text evidence="3">The sequence shown here is derived from an EMBL/GenBank/DDBJ whole genome shotgun (WGS) entry which is preliminary data.</text>
</comment>
<name>A0A923RQG9_9FIRM</name>
<dbReference type="AlphaFoldDB" id="A0A923RQG9"/>
<dbReference type="InterPro" id="IPR036812">
    <property type="entry name" value="NAD(P)_OxRdtase_dom_sf"/>
</dbReference>
<dbReference type="GO" id="GO:0016491">
    <property type="term" value="F:oxidoreductase activity"/>
    <property type="evidence" value="ECO:0007669"/>
    <property type="project" value="UniProtKB-KW"/>
</dbReference>
<proteinExistence type="predicted"/>
<accession>A0A923RQG9</accession>
<dbReference type="PRINTS" id="PR00069">
    <property type="entry name" value="ALDKETRDTASE"/>
</dbReference>